<sequence>MRGYIMYKVGHITFKKEYVPNSNDLSESDIFIRLINFKTDIIKSERENVNLVFKGQIIAG</sequence>
<feature type="non-terminal residue" evidence="1">
    <location>
        <position position="60"/>
    </location>
</feature>
<comment type="caution">
    <text evidence="1">The sequence shown here is derived from an EMBL/GenBank/DDBJ whole genome shotgun (WGS) entry which is preliminary data.</text>
</comment>
<proteinExistence type="predicted"/>
<accession>A0A921DZI7</accession>
<dbReference type="EMBL" id="DYYI01000108">
    <property type="protein sequence ID" value="HJE20603.1"/>
    <property type="molecule type" value="Genomic_DNA"/>
</dbReference>
<evidence type="ECO:0000313" key="1">
    <source>
        <dbReference type="EMBL" id="HJE20603.1"/>
    </source>
</evidence>
<name>A0A921DZI7_9STAP</name>
<organism evidence="1 2">
    <name type="scientific">Aliicoccus persicus</name>
    <dbReference type="NCBI Taxonomy" id="930138"/>
    <lineage>
        <taxon>Bacteria</taxon>
        <taxon>Bacillati</taxon>
        <taxon>Bacillota</taxon>
        <taxon>Bacilli</taxon>
        <taxon>Bacillales</taxon>
        <taxon>Staphylococcaceae</taxon>
        <taxon>Aliicoccus</taxon>
    </lineage>
</organism>
<reference evidence="1" key="2">
    <citation type="submission" date="2021-09" db="EMBL/GenBank/DDBJ databases">
        <authorList>
            <person name="Gilroy R."/>
        </authorList>
    </citation>
    <scope>NUCLEOTIDE SEQUENCE</scope>
    <source>
        <strain evidence="1">6019</strain>
    </source>
</reference>
<protein>
    <submittedName>
        <fullName evidence="1">Uncharacterized protein</fullName>
    </submittedName>
</protein>
<dbReference type="Proteomes" id="UP000763505">
    <property type="component" value="Unassembled WGS sequence"/>
</dbReference>
<evidence type="ECO:0000313" key="2">
    <source>
        <dbReference type="Proteomes" id="UP000763505"/>
    </source>
</evidence>
<gene>
    <name evidence="1" type="ORF">K8V35_09640</name>
</gene>
<dbReference type="AlphaFoldDB" id="A0A921DZI7"/>
<reference evidence="1" key="1">
    <citation type="journal article" date="2021" name="PeerJ">
        <title>Extensive microbial diversity within the chicken gut microbiome revealed by metagenomics and culture.</title>
        <authorList>
            <person name="Gilroy R."/>
            <person name="Ravi A."/>
            <person name="Getino M."/>
            <person name="Pursley I."/>
            <person name="Horton D.L."/>
            <person name="Alikhan N.F."/>
            <person name="Baker D."/>
            <person name="Gharbi K."/>
            <person name="Hall N."/>
            <person name="Watson M."/>
            <person name="Adriaenssens E.M."/>
            <person name="Foster-Nyarko E."/>
            <person name="Jarju S."/>
            <person name="Secka A."/>
            <person name="Antonio M."/>
            <person name="Oren A."/>
            <person name="Chaudhuri R.R."/>
            <person name="La Ragione R."/>
            <person name="Hildebrand F."/>
            <person name="Pallen M.J."/>
        </authorList>
    </citation>
    <scope>NUCLEOTIDE SEQUENCE</scope>
    <source>
        <strain evidence="1">6019</strain>
    </source>
</reference>